<dbReference type="PROSITE" id="PS50056">
    <property type="entry name" value="TYR_PHOSPHATASE_2"/>
    <property type="match status" value="1"/>
</dbReference>
<dbReference type="InterPro" id="IPR000387">
    <property type="entry name" value="Tyr_Pase_dom"/>
</dbReference>
<sequence>MPSVVTGIGWWCTRERLSCYSFHGLWTILSLSLFSLIFDDIMLIKNYEKTVKFSQSLKQEKKHYEIKLKLTIPKNNLIRLAVENSIGRSEPSDAKYLSIKPTNSSQPEQIKLNTILALIVVLIVVFLIVSLFIAILFKLRRDFNKKSQLNHESQCKLNDTIESRSVQQIEIVSTNLNTGATHLPFMDNLVSKMSDKRIRTGLNSPRSHSGPNFGIFSRITSLKRKDTKQAKKQQCLDSTISDINLIDKHINLPITLKNLTSQLELMSDNFAKTYTKESLFKRFTEDLESLDKDMHFEFCEIKNPINKSFHDSLKIQNERKSRYKHLSLVSGRPDSDFINASYIEGHSQSKRFIAAQGPTKDTTEDFLRMVVEKNVKIIVMLTKIYEGDPPILKCWPYWNDKNLIKFGLSSCEVKSIENKLFYEKRKLKIKCKDLHCLVDHYYYKEWPDRSSPLESQSIIELIDSLVRNLESNPILVHCSAGIGRTGTFVALFNLMDMMKDSNTVSPNKIVYEMRRQRAYSVQNWEQYKFIHQALLEWFIFSNSTLNAAEKDSVKSILSNKNGSENEFLEILNLKDSFKIKTYSFMNIIKCSSIHELIRRDIEYNPSNFKENLDNYKLLDILFLKTPPFNINFVLSSEPSSKNINLYLTAIFRLKPEIIVSISPKENSYFSVLNETSIDKSLVCGIVVLCQEVKSNEFFKEFELELIDTKSKNKSIKIRYFTTEKLWTNENVSCMNNSSSTHVPDNLFQQNETKINEIDTDQEENGSKNSGIFPVSNNEYIIKLFDALGEYMDTKSDFLTSSSTGPVRYYIFKRFYLLALTFYYILLLIVSADKNFVPPKFRICYLILIIF</sequence>
<dbReference type="PROSITE" id="PS50055">
    <property type="entry name" value="TYR_PHOSPHATASE_PTP"/>
    <property type="match status" value="1"/>
</dbReference>
<evidence type="ECO:0000256" key="1">
    <source>
        <dbReference type="SAM" id="Phobius"/>
    </source>
</evidence>
<dbReference type="CDD" id="cd00047">
    <property type="entry name" value="PTPc"/>
    <property type="match status" value="1"/>
</dbReference>
<dbReference type="InterPro" id="IPR003595">
    <property type="entry name" value="Tyr_Pase_cat"/>
</dbReference>
<dbReference type="GO" id="GO:0004722">
    <property type="term" value="F:protein serine/threonine phosphatase activity"/>
    <property type="evidence" value="ECO:0007669"/>
    <property type="project" value="UniProtKB-EC"/>
</dbReference>
<dbReference type="Gene3D" id="3.90.190.10">
    <property type="entry name" value="Protein tyrosine phosphatase superfamily"/>
    <property type="match status" value="1"/>
</dbReference>
<dbReference type="EMBL" id="REGN01001117">
    <property type="protein sequence ID" value="RNA36848.1"/>
    <property type="molecule type" value="Genomic_DNA"/>
</dbReference>
<dbReference type="GO" id="GO:0004725">
    <property type="term" value="F:protein tyrosine phosphatase activity"/>
    <property type="evidence" value="ECO:0007669"/>
    <property type="project" value="UniProtKB-EC"/>
</dbReference>
<reference evidence="4 5" key="1">
    <citation type="journal article" date="2018" name="Sci. Rep.">
        <title>Genomic signatures of local adaptation to the degree of environmental predictability in rotifers.</title>
        <authorList>
            <person name="Franch-Gras L."/>
            <person name="Hahn C."/>
            <person name="Garcia-Roger E.M."/>
            <person name="Carmona M.J."/>
            <person name="Serra M."/>
            <person name="Gomez A."/>
        </authorList>
    </citation>
    <scope>NUCLEOTIDE SEQUENCE [LARGE SCALE GENOMIC DNA]</scope>
    <source>
        <strain evidence="4">HYR1</strain>
    </source>
</reference>
<comment type="caution">
    <text evidence="4">The sequence shown here is derived from an EMBL/GenBank/DDBJ whole genome shotgun (WGS) entry which is preliminary data.</text>
</comment>
<evidence type="ECO:0000313" key="4">
    <source>
        <dbReference type="EMBL" id="RNA36848.1"/>
    </source>
</evidence>
<dbReference type="InterPro" id="IPR016130">
    <property type="entry name" value="Tyr_Pase_AS"/>
</dbReference>
<dbReference type="EC" id="3.1.3.16" evidence="4"/>
<proteinExistence type="predicted"/>
<dbReference type="AlphaFoldDB" id="A0A3M7SMU0"/>
<name>A0A3M7SMU0_BRAPC</name>
<feature type="domain" description="Tyrosine specific protein phosphatases" evidence="3">
    <location>
        <begin position="456"/>
        <end position="528"/>
    </location>
</feature>
<feature type="transmembrane region" description="Helical" evidence="1">
    <location>
        <begin position="20"/>
        <end position="38"/>
    </location>
</feature>
<evidence type="ECO:0000259" key="2">
    <source>
        <dbReference type="PROSITE" id="PS50055"/>
    </source>
</evidence>
<dbReference type="OrthoDB" id="10253954at2759"/>
<dbReference type="EC" id="3.1.3.41" evidence="4"/>
<feature type="transmembrane region" description="Helical" evidence="1">
    <location>
        <begin position="814"/>
        <end position="831"/>
    </location>
</feature>
<dbReference type="Proteomes" id="UP000276133">
    <property type="component" value="Unassembled WGS sequence"/>
</dbReference>
<dbReference type="SMART" id="SM00404">
    <property type="entry name" value="PTPc_motif"/>
    <property type="match status" value="1"/>
</dbReference>
<gene>
    <name evidence="4" type="ORF">BpHYR1_025925</name>
</gene>
<dbReference type="SUPFAM" id="SSF52799">
    <property type="entry name" value="(Phosphotyrosine protein) phosphatases II"/>
    <property type="match status" value="1"/>
</dbReference>
<feature type="transmembrane region" description="Helical" evidence="1">
    <location>
        <begin position="115"/>
        <end position="137"/>
    </location>
</feature>
<keyword evidence="4" id="KW-0378">Hydrolase</keyword>
<accession>A0A3M7SMU0</accession>
<evidence type="ECO:0000313" key="5">
    <source>
        <dbReference type="Proteomes" id="UP000276133"/>
    </source>
</evidence>
<dbReference type="EC" id="3.1.3.48" evidence="4"/>
<dbReference type="InterPro" id="IPR029021">
    <property type="entry name" value="Prot-tyrosine_phosphatase-like"/>
</dbReference>
<feature type="domain" description="Tyrosine-protein phosphatase" evidence="2">
    <location>
        <begin position="283"/>
        <end position="537"/>
    </location>
</feature>
<evidence type="ECO:0000259" key="3">
    <source>
        <dbReference type="PROSITE" id="PS50056"/>
    </source>
</evidence>
<dbReference type="PANTHER" id="PTHR19134:SF449">
    <property type="entry name" value="TYROSINE-PROTEIN PHOSPHATASE 1"/>
    <property type="match status" value="1"/>
</dbReference>
<dbReference type="STRING" id="10195.A0A3M7SMU0"/>
<keyword evidence="1" id="KW-1133">Transmembrane helix</keyword>
<protein>
    <submittedName>
        <fullName evidence="4">Receptor-type tyrosine-phosphatase epsilon isoform X3</fullName>
        <ecNumber evidence="4">3.1.3.16</ecNumber>
        <ecNumber evidence="4">3.1.3.41</ecNumber>
        <ecNumber evidence="4">3.1.3.48</ecNumber>
    </submittedName>
</protein>
<dbReference type="PRINTS" id="PR00700">
    <property type="entry name" value="PRTYPHPHTASE"/>
</dbReference>
<organism evidence="4 5">
    <name type="scientific">Brachionus plicatilis</name>
    <name type="common">Marine rotifer</name>
    <name type="synonym">Brachionus muelleri</name>
    <dbReference type="NCBI Taxonomy" id="10195"/>
    <lineage>
        <taxon>Eukaryota</taxon>
        <taxon>Metazoa</taxon>
        <taxon>Spiralia</taxon>
        <taxon>Gnathifera</taxon>
        <taxon>Rotifera</taxon>
        <taxon>Eurotatoria</taxon>
        <taxon>Monogononta</taxon>
        <taxon>Pseudotrocha</taxon>
        <taxon>Ploima</taxon>
        <taxon>Brachionidae</taxon>
        <taxon>Brachionus</taxon>
    </lineage>
</organism>
<keyword evidence="1" id="KW-0472">Membrane</keyword>
<keyword evidence="5" id="KW-1185">Reference proteome</keyword>
<keyword evidence="1" id="KW-0812">Transmembrane</keyword>
<keyword evidence="4" id="KW-0675">Receptor</keyword>
<dbReference type="PROSITE" id="PS00383">
    <property type="entry name" value="TYR_PHOSPHATASE_1"/>
    <property type="match status" value="1"/>
</dbReference>
<dbReference type="InterPro" id="IPR050348">
    <property type="entry name" value="Protein-Tyr_Phosphatase"/>
</dbReference>
<dbReference type="Pfam" id="PF00102">
    <property type="entry name" value="Y_phosphatase"/>
    <property type="match status" value="1"/>
</dbReference>
<dbReference type="SMART" id="SM00194">
    <property type="entry name" value="PTPc"/>
    <property type="match status" value="1"/>
</dbReference>
<dbReference type="InterPro" id="IPR000242">
    <property type="entry name" value="PTP_cat"/>
</dbReference>
<dbReference type="PANTHER" id="PTHR19134">
    <property type="entry name" value="RECEPTOR-TYPE TYROSINE-PROTEIN PHOSPHATASE"/>
    <property type="match status" value="1"/>
</dbReference>